<dbReference type="Gramene" id="OMERI11G17020.1">
    <property type="protein sequence ID" value="OMERI11G17020.1"/>
    <property type="gene ID" value="OMERI11G17020"/>
</dbReference>
<protein>
    <submittedName>
        <fullName evidence="1">Uncharacterized protein</fullName>
    </submittedName>
</protein>
<sequence>MPDLWRAVDMECRDEVASFEDDDALCAMAKVAVDRSDARLEVFKGTRFVCDELLKYIGTGGVMY</sequence>
<dbReference type="HOGENOM" id="CLU_2871463_0_0_1"/>
<dbReference type="STRING" id="40149.A0A0E0F7W2"/>
<reference evidence="1" key="2">
    <citation type="submission" date="2018-05" db="EMBL/GenBank/DDBJ databases">
        <title>OmerRS3 (Oryza meridionalis Reference Sequence Version 3).</title>
        <authorList>
            <person name="Zhang J."/>
            <person name="Kudrna D."/>
            <person name="Lee S."/>
            <person name="Talag J."/>
            <person name="Welchert J."/>
            <person name="Wing R.A."/>
        </authorList>
    </citation>
    <scope>NUCLEOTIDE SEQUENCE [LARGE SCALE GENOMIC DNA]</scope>
    <source>
        <strain evidence="1">cv. OR44</strain>
    </source>
</reference>
<proteinExistence type="predicted"/>
<organism evidence="1">
    <name type="scientific">Oryza meridionalis</name>
    <dbReference type="NCBI Taxonomy" id="40149"/>
    <lineage>
        <taxon>Eukaryota</taxon>
        <taxon>Viridiplantae</taxon>
        <taxon>Streptophyta</taxon>
        <taxon>Embryophyta</taxon>
        <taxon>Tracheophyta</taxon>
        <taxon>Spermatophyta</taxon>
        <taxon>Magnoliopsida</taxon>
        <taxon>Liliopsida</taxon>
        <taxon>Poales</taxon>
        <taxon>Poaceae</taxon>
        <taxon>BOP clade</taxon>
        <taxon>Oryzoideae</taxon>
        <taxon>Oryzeae</taxon>
        <taxon>Oryzinae</taxon>
        <taxon>Oryza</taxon>
    </lineage>
</organism>
<keyword evidence="2" id="KW-1185">Reference proteome</keyword>
<reference evidence="1" key="1">
    <citation type="submission" date="2015-04" db="UniProtKB">
        <authorList>
            <consortium name="EnsemblPlants"/>
        </authorList>
    </citation>
    <scope>IDENTIFICATION</scope>
</reference>
<accession>A0A0E0F7W2</accession>
<name>A0A0E0F7W2_9ORYZ</name>
<dbReference type="EnsemblPlants" id="OMERI11G17020.1">
    <property type="protein sequence ID" value="OMERI11G17020.1"/>
    <property type="gene ID" value="OMERI11G17020"/>
</dbReference>
<evidence type="ECO:0000313" key="2">
    <source>
        <dbReference type="Proteomes" id="UP000008021"/>
    </source>
</evidence>
<evidence type="ECO:0000313" key="1">
    <source>
        <dbReference type="EnsemblPlants" id="OMERI11G17020.1"/>
    </source>
</evidence>
<dbReference type="AlphaFoldDB" id="A0A0E0F7W2"/>
<dbReference type="Proteomes" id="UP000008021">
    <property type="component" value="Chromosome 11"/>
</dbReference>